<gene>
    <name evidence="7" type="ORF">ENN51_01285</name>
</gene>
<sequence length="224" mass="24505">MAITGAGISAESGLPPFPGDDGARRKVNPLDCATPEAFRADPDRVWRWYDARRAEIARAEPNPAHLALARLETEGRDVFIVTWNVDDLHERAGSKQVVHLHGSVWRVRCERDGFTDENREVPLVYLPPTCPCGRELRPDVVWFGERLPAPALAAVHNHLVEARSNVLLVIGTEASFGPVLQWAHEARELGALVVTINPRPTALDAIADACLTGRASDILPGLVP</sequence>
<dbReference type="Proteomes" id="UP000885672">
    <property type="component" value="Unassembled WGS sequence"/>
</dbReference>
<dbReference type="InterPro" id="IPR003000">
    <property type="entry name" value="Sirtuin"/>
</dbReference>
<evidence type="ECO:0000256" key="1">
    <source>
        <dbReference type="ARBA" id="ARBA00012928"/>
    </source>
</evidence>
<dbReference type="Gene3D" id="3.40.50.1220">
    <property type="entry name" value="TPP-binding domain"/>
    <property type="match status" value="1"/>
</dbReference>
<dbReference type="GO" id="GO:0070403">
    <property type="term" value="F:NAD+ binding"/>
    <property type="evidence" value="ECO:0007669"/>
    <property type="project" value="InterPro"/>
</dbReference>
<dbReference type="PROSITE" id="PS50305">
    <property type="entry name" value="SIRTUIN"/>
    <property type="match status" value="1"/>
</dbReference>
<dbReference type="EMBL" id="DSBX01000047">
    <property type="protein sequence ID" value="HDQ98909.1"/>
    <property type="molecule type" value="Genomic_DNA"/>
</dbReference>
<reference evidence="7" key="1">
    <citation type="journal article" date="2020" name="mSystems">
        <title>Genome- and Community-Level Interaction Insights into Carbon Utilization and Element Cycling Functions of Hydrothermarchaeota in Hydrothermal Sediment.</title>
        <authorList>
            <person name="Zhou Z."/>
            <person name="Liu Y."/>
            <person name="Xu W."/>
            <person name="Pan J."/>
            <person name="Luo Z.H."/>
            <person name="Li M."/>
        </authorList>
    </citation>
    <scope>NUCLEOTIDE SEQUENCE [LARGE SCALE GENOMIC DNA]</scope>
    <source>
        <strain evidence="7">SpSt-1182</strain>
    </source>
</reference>
<feature type="domain" description="Deacetylase sirtuin-type" evidence="6">
    <location>
        <begin position="1"/>
        <end position="224"/>
    </location>
</feature>
<comment type="caution">
    <text evidence="4">Lacks conserved residue(s) required for the propagation of feature annotation.</text>
</comment>
<protein>
    <recommendedName>
        <fullName evidence="1">protein acetyllysine N-acetyltransferase</fullName>
        <ecNumber evidence="1">2.3.1.286</ecNumber>
    </recommendedName>
</protein>
<dbReference type="PANTHER" id="PTHR11085:SF10">
    <property type="entry name" value="NAD-DEPENDENT PROTEIN DEACYLASE SIRTUIN-5, MITOCHONDRIAL-RELATED"/>
    <property type="match status" value="1"/>
</dbReference>
<comment type="caution">
    <text evidence="7">The sequence shown here is derived from an EMBL/GenBank/DDBJ whole genome shotgun (WGS) entry which is preliminary data.</text>
</comment>
<keyword evidence="2" id="KW-0808">Transferase</keyword>
<dbReference type="PANTHER" id="PTHR11085">
    <property type="entry name" value="NAD-DEPENDENT PROTEIN DEACYLASE SIRTUIN-5, MITOCHONDRIAL-RELATED"/>
    <property type="match status" value="1"/>
</dbReference>
<dbReference type="SUPFAM" id="SSF52467">
    <property type="entry name" value="DHS-like NAD/FAD-binding domain"/>
    <property type="match status" value="1"/>
</dbReference>
<evidence type="ECO:0000313" key="7">
    <source>
        <dbReference type="EMBL" id="HDQ98909.1"/>
    </source>
</evidence>
<proteinExistence type="predicted"/>
<dbReference type="InterPro" id="IPR026591">
    <property type="entry name" value="Sirtuin_cat_small_dom_sf"/>
</dbReference>
<accession>A0A7V0T465</accession>
<dbReference type="InterPro" id="IPR026590">
    <property type="entry name" value="Ssirtuin_cat_dom"/>
</dbReference>
<dbReference type="Pfam" id="PF02146">
    <property type="entry name" value="SIR2"/>
    <property type="match status" value="1"/>
</dbReference>
<evidence type="ECO:0000256" key="3">
    <source>
        <dbReference type="ARBA" id="ARBA00023027"/>
    </source>
</evidence>
<dbReference type="GO" id="GO:0017136">
    <property type="term" value="F:histone deacetylase activity, NAD-dependent"/>
    <property type="evidence" value="ECO:0007669"/>
    <property type="project" value="TreeGrafter"/>
</dbReference>
<dbReference type="InterPro" id="IPR050134">
    <property type="entry name" value="NAD-dep_sirtuin_deacylases"/>
</dbReference>
<name>A0A7V0T465_UNCW3</name>
<keyword evidence="3" id="KW-0520">NAD</keyword>
<dbReference type="EC" id="2.3.1.286" evidence="1"/>
<feature type="region of interest" description="Disordered" evidence="5">
    <location>
        <begin position="1"/>
        <end position="28"/>
    </location>
</feature>
<dbReference type="Gene3D" id="3.30.1600.10">
    <property type="entry name" value="SIR2/SIRT2 'Small Domain"/>
    <property type="match status" value="1"/>
</dbReference>
<organism evidence="7">
    <name type="scientific">candidate division WOR-3 bacterium</name>
    <dbReference type="NCBI Taxonomy" id="2052148"/>
    <lineage>
        <taxon>Bacteria</taxon>
        <taxon>Bacteria division WOR-3</taxon>
    </lineage>
</organism>
<evidence type="ECO:0000256" key="4">
    <source>
        <dbReference type="PROSITE-ProRule" id="PRU00236"/>
    </source>
</evidence>
<evidence type="ECO:0000259" key="6">
    <source>
        <dbReference type="PROSITE" id="PS50305"/>
    </source>
</evidence>
<dbReference type="AlphaFoldDB" id="A0A7V0T465"/>
<evidence type="ECO:0000256" key="5">
    <source>
        <dbReference type="SAM" id="MobiDB-lite"/>
    </source>
</evidence>
<evidence type="ECO:0000256" key="2">
    <source>
        <dbReference type="ARBA" id="ARBA00022679"/>
    </source>
</evidence>
<dbReference type="InterPro" id="IPR029035">
    <property type="entry name" value="DHS-like_NAD/FAD-binding_dom"/>
</dbReference>